<evidence type="ECO:0000313" key="1">
    <source>
        <dbReference type="EMBL" id="SVB82745.1"/>
    </source>
</evidence>
<name>A0A382H6I4_9ZZZZ</name>
<accession>A0A382H6I4</accession>
<dbReference type="AlphaFoldDB" id="A0A382H6I4"/>
<reference evidence="1" key="1">
    <citation type="submission" date="2018-05" db="EMBL/GenBank/DDBJ databases">
        <authorList>
            <person name="Lanie J.A."/>
            <person name="Ng W.-L."/>
            <person name="Kazmierczak K.M."/>
            <person name="Andrzejewski T.M."/>
            <person name="Davidsen T.M."/>
            <person name="Wayne K.J."/>
            <person name="Tettelin H."/>
            <person name="Glass J.I."/>
            <person name="Rusch D."/>
            <person name="Podicherti R."/>
            <person name="Tsui H.-C.T."/>
            <person name="Winkler M.E."/>
        </authorList>
    </citation>
    <scope>NUCLEOTIDE SEQUENCE</scope>
</reference>
<protein>
    <submittedName>
        <fullName evidence="1">Uncharacterized protein</fullName>
    </submittedName>
</protein>
<dbReference type="EMBL" id="UINC01059388">
    <property type="protein sequence ID" value="SVB82745.1"/>
    <property type="molecule type" value="Genomic_DNA"/>
</dbReference>
<organism evidence="1">
    <name type="scientific">marine metagenome</name>
    <dbReference type="NCBI Taxonomy" id="408172"/>
    <lineage>
        <taxon>unclassified sequences</taxon>
        <taxon>metagenomes</taxon>
        <taxon>ecological metagenomes</taxon>
    </lineage>
</organism>
<sequence length="46" mass="5283">MQVTSTQLNIKTKRDDSIELSRFFVYGQLKHKTTKVLSVSKLGELN</sequence>
<proteinExistence type="predicted"/>
<gene>
    <name evidence="1" type="ORF">METZ01_LOCUS235599</name>
</gene>